<name>A0A0E9XMU7_ANGAN</name>
<dbReference type="AlphaFoldDB" id="A0A0E9XMU7"/>
<proteinExistence type="predicted"/>
<protein>
    <submittedName>
        <fullName evidence="1">Uncharacterized protein</fullName>
    </submittedName>
</protein>
<evidence type="ECO:0000313" key="1">
    <source>
        <dbReference type="EMBL" id="JAI03029.1"/>
    </source>
</evidence>
<dbReference type="EMBL" id="GBXM01005549">
    <property type="protein sequence ID" value="JAI03029.1"/>
    <property type="molecule type" value="Transcribed_RNA"/>
</dbReference>
<organism evidence="1">
    <name type="scientific">Anguilla anguilla</name>
    <name type="common">European freshwater eel</name>
    <name type="synonym">Muraena anguilla</name>
    <dbReference type="NCBI Taxonomy" id="7936"/>
    <lineage>
        <taxon>Eukaryota</taxon>
        <taxon>Metazoa</taxon>
        <taxon>Chordata</taxon>
        <taxon>Craniata</taxon>
        <taxon>Vertebrata</taxon>
        <taxon>Euteleostomi</taxon>
        <taxon>Actinopterygii</taxon>
        <taxon>Neopterygii</taxon>
        <taxon>Teleostei</taxon>
        <taxon>Anguilliformes</taxon>
        <taxon>Anguillidae</taxon>
        <taxon>Anguilla</taxon>
    </lineage>
</organism>
<accession>A0A0E9XMU7</accession>
<reference evidence="1" key="1">
    <citation type="submission" date="2014-11" db="EMBL/GenBank/DDBJ databases">
        <authorList>
            <person name="Amaro Gonzalez C."/>
        </authorList>
    </citation>
    <scope>NUCLEOTIDE SEQUENCE</scope>
</reference>
<sequence>MKRDLQDCNINSFAVVCISAVDVHICIQSNTQHLCKTVNMVEGSTSDYC</sequence>
<reference evidence="1" key="2">
    <citation type="journal article" date="2015" name="Fish Shellfish Immunol.">
        <title>Early steps in the European eel (Anguilla anguilla)-Vibrio vulnificus interaction in the gills: Role of the RtxA13 toxin.</title>
        <authorList>
            <person name="Callol A."/>
            <person name="Pajuelo D."/>
            <person name="Ebbesson L."/>
            <person name="Teles M."/>
            <person name="MacKenzie S."/>
            <person name="Amaro C."/>
        </authorList>
    </citation>
    <scope>NUCLEOTIDE SEQUENCE</scope>
</reference>